<dbReference type="InterPro" id="IPR023772">
    <property type="entry name" value="DNA-bd_HTH_TetR-type_CS"/>
</dbReference>
<dbReference type="Proteomes" id="UP000070299">
    <property type="component" value="Unassembled WGS sequence"/>
</dbReference>
<dbReference type="SUPFAM" id="SSF46689">
    <property type="entry name" value="Homeodomain-like"/>
    <property type="match status" value="1"/>
</dbReference>
<dbReference type="EMBL" id="LSNE01000007">
    <property type="protein sequence ID" value="KXI28410.1"/>
    <property type="molecule type" value="Genomic_DNA"/>
</dbReference>
<accession>A0A135ZZT0</accession>
<dbReference type="PROSITE" id="PS50977">
    <property type="entry name" value="HTH_TETR_2"/>
    <property type="match status" value="1"/>
</dbReference>
<dbReference type="Pfam" id="PF16925">
    <property type="entry name" value="TetR_C_13"/>
    <property type="match status" value="1"/>
</dbReference>
<dbReference type="PANTHER" id="PTHR47506">
    <property type="entry name" value="TRANSCRIPTIONAL REGULATORY PROTEIN"/>
    <property type="match status" value="1"/>
</dbReference>
<evidence type="ECO:0000256" key="3">
    <source>
        <dbReference type="ARBA" id="ARBA00023163"/>
    </source>
</evidence>
<name>A0A135ZZT0_9ALTE</name>
<evidence type="ECO:0000256" key="4">
    <source>
        <dbReference type="PROSITE-ProRule" id="PRU00335"/>
    </source>
</evidence>
<protein>
    <submittedName>
        <fullName evidence="6">TetR family transcriptional regulator</fullName>
    </submittedName>
</protein>
<dbReference type="InterPro" id="IPR011075">
    <property type="entry name" value="TetR_C"/>
</dbReference>
<evidence type="ECO:0000313" key="6">
    <source>
        <dbReference type="EMBL" id="KXI28410.1"/>
    </source>
</evidence>
<keyword evidence="7" id="KW-1185">Reference proteome</keyword>
<dbReference type="SUPFAM" id="SSF48498">
    <property type="entry name" value="Tetracyclin repressor-like, C-terminal domain"/>
    <property type="match status" value="1"/>
</dbReference>
<feature type="domain" description="HTH tetR-type" evidence="5">
    <location>
        <begin position="14"/>
        <end position="74"/>
    </location>
</feature>
<dbReference type="PRINTS" id="PR00455">
    <property type="entry name" value="HTHTETR"/>
</dbReference>
<dbReference type="STRING" id="1799789.AX660_18540"/>
<keyword evidence="1" id="KW-0805">Transcription regulation</keyword>
<dbReference type="InterPro" id="IPR009057">
    <property type="entry name" value="Homeodomain-like_sf"/>
</dbReference>
<feature type="DNA-binding region" description="H-T-H motif" evidence="4">
    <location>
        <begin position="37"/>
        <end position="56"/>
    </location>
</feature>
<dbReference type="InterPro" id="IPR036271">
    <property type="entry name" value="Tet_transcr_reg_TetR-rel_C_sf"/>
</dbReference>
<organism evidence="6 7">
    <name type="scientific">Paraglaciecola hydrolytica</name>
    <dbReference type="NCBI Taxonomy" id="1799789"/>
    <lineage>
        <taxon>Bacteria</taxon>
        <taxon>Pseudomonadati</taxon>
        <taxon>Pseudomonadota</taxon>
        <taxon>Gammaproteobacteria</taxon>
        <taxon>Alteromonadales</taxon>
        <taxon>Alteromonadaceae</taxon>
        <taxon>Paraglaciecola</taxon>
    </lineage>
</organism>
<dbReference type="OrthoDB" id="270177at2"/>
<dbReference type="AlphaFoldDB" id="A0A135ZZT0"/>
<proteinExistence type="predicted"/>
<dbReference type="Gene3D" id="1.10.357.10">
    <property type="entry name" value="Tetracycline Repressor, domain 2"/>
    <property type="match status" value="1"/>
</dbReference>
<dbReference type="PANTHER" id="PTHR47506:SF1">
    <property type="entry name" value="HTH-TYPE TRANSCRIPTIONAL REGULATOR YJDC"/>
    <property type="match status" value="1"/>
</dbReference>
<keyword evidence="3" id="KW-0804">Transcription</keyword>
<dbReference type="PROSITE" id="PS01081">
    <property type="entry name" value="HTH_TETR_1"/>
    <property type="match status" value="1"/>
</dbReference>
<gene>
    <name evidence="6" type="ORF">AX660_18540</name>
</gene>
<comment type="caution">
    <text evidence="6">The sequence shown here is derived from an EMBL/GenBank/DDBJ whole genome shotgun (WGS) entry which is preliminary data.</text>
</comment>
<dbReference type="GO" id="GO:0003677">
    <property type="term" value="F:DNA binding"/>
    <property type="evidence" value="ECO:0007669"/>
    <property type="project" value="UniProtKB-UniRule"/>
</dbReference>
<evidence type="ECO:0000259" key="5">
    <source>
        <dbReference type="PROSITE" id="PS50977"/>
    </source>
</evidence>
<evidence type="ECO:0000256" key="1">
    <source>
        <dbReference type="ARBA" id="ARBA00023015"/>
    </source>
</evidence>
<reference evidence="7" key="1">
    <citation type="submission" date="2016-02" db="EMBL/GenBank/DDBJ databases">
        <authorList>
            <person name="Schultz-Johansen M."/>
            <person name="Glaring M.A."/>
            <person name="Bech P.K."/>
            <person name="Stougaard P."/>
        </authorList>
    </citation>
    <scope>NUCLEOTIDE SEQUENCE [LARGE SCALE GENOMIC DNA]</scope>
    <source>
        <strain evidence="7">S66</strain>
    </source>
</reference>
<evidence type="ECO:0000256" key="2">
    <source>
        <dbReference type="ARBA" id="ARBA00023125"/>
    </source>
</evidence>
<keyword evidence="2 4" id="KW-0238">DNA-binding</keyword>
<evidence type="ECO:0000313" key="7">
    <source>
        <dbReference type="Proteomes" id="UP000070299"/>
    </source>
</evidence>
<dbReference type="Gene3D" id="1.10.10.60">
    <property type="entry name" value="Homeodomain-like"/>
    <property type="match status" value="1"/>
</dbReference>
<dbReference type="Pfam" id="PF00440">
    <property type="entry name" value="TetR_N"/>
    <property type="match status" value="1"/>
</dbReference>
<sequence>MGQKSVCCIGRPRAFDSEKALEKALEVFWRKGYDGTSLADLTDAMGINKPSLYAAFGNKEQLFIKAVDLYENRPNSVFHDALMQKTAYAVAEYMLYGVADDLADKSHPNGCVIVQGALSCSEAAASVKEALINKRVGHEAKIAERFAEAKAAGDLPTSADPEALARYLGTVLQGMTIQVTNGSDQQQLREIAKMALMAFPQPQ</sequence>
<dbReference type="InterPro" id="IPR001647">
    <property type="entry name" value="HTH_TetR"/>
</dbReference>